<dbReference type="EMBL" id="MW358928">
    <property type="protein sequence ID" value="QQK88316.1"/>
    <property type="molecule type" value="Genomic_DNA"/>
</dbReference>
<evidence type="ECO:0000313" key="2">
    <source>
        <dbReference type="EMBL" id="QQK88316.1"/>
    </source>
</evidence>
<accession>A0A7T6ZM85</accession>
<organism evidence="2 3">
    <name type="scientific">Providencia phage PSTRCR_120</name>
    <dbReference type="NCBI Taxonomy" id="2800826"/>
    <lineage>
        <taxon>Viruses</taxon>
        <taxon>Duplodnaviria</taxon>
        <taxon>Heunggongvirae</taxon>
        <taxon>Uroviricota</taxon>
        <taxon>Caudoviricetes</taxon>
        <taxon>Autographivirales</taxon>
        <taxon>Autotranscriptaviridae</taxon>
        <taxon>Studiervirinae</taxon>
        <taxon>Solymavirus</taxon>
        <taxon>Solymavirus PSTRCR120</taxon>
    </lineage>
</organism>
<evidence type="ECO:0000313" key="3">
    <source>
        <dbReference type="Proteomes" id="UP000595268"/>
    </source>
</evidence>
<keyword evidence="3" id="KW-1185">Reference proteome</keyword>
<feature type="coiled-coil region" evidence="1">
    <location>
        <begin position="34"/>
        <end position="108"/>
    </location>
</feature>
<dbReference type="InterPro" id="IPR016417">
    <property type="entry name" value="I-spanin_T7likevirus"/>
</dbReference>
<sequence>MPSIGKYIGGFLVVVFLLAGVWKTGYDSGYSAHLLEANQEKQELREQLDEVRQSKQQAISAISYAYQLELDSINAKAKSDIASLSADGKRLRIKVKQLSDERAELRSRCFPDGYTEIDSGAAERIIAITNKGDAWIKALQDTIRVLQSENKQLREKTSGKESK</sequence>
<reference evidence="2 3" key="1">
    <citation type="submission" date="2020-12" db="EMBL/GenBank/DDBJ databases">
        <authorList>
            <person name="Rakov C."/>
            <person name="Alkalay-Oren S."/>
            <person name="Coppenhagen-Glazer S."/>
            <person name="Hazan R."/>
        </authorList>
    </citation>
    <scope>NUCLEOTIDE SEQUENCE [LARGE SCALE GENOMIC DNA]</scope>
</reference>
<dbReference type="PIRSF" id="PIRSF004485">
    <property type="entry name" value="T7_18-5_prd"/>
    <property type="match status" value="1"/>
</dbReference>
<keyword evidence="1" id="KW-0175">Coiled coil</keyword>
<proteinExistence type="predicted"/>
<name>A0A7T6ZM85_9CAUD</name>
<protein>
    <submittedName>
        <fullName evidence="2">Endopeptidase Rz</fullName>
    </submittedName>
</protein>
<dbReference type="Proteomes" id="UP000595268">
    <property type="component" value="Segment"/>
</dbReference>
<evidence type="ECO:0000256" key="1">
    <source>
        <dbReference type="SAM" id="Coils"/>
    </source>
</evidence>